<keyword evidence="1" id="KW-0812">Transmembrane</keyword>
<feature type="transmembrane region" description="Helical" evidence="1">
    <location>
        <begin position="86"/>
        <end position="106"/>
    </location>
</feature>
<proteinExistence type="predicted"/>
<feature type="transmembrane region" description="Helical" evidence="1">
    <location>
        <begin position="16"/>
        <end position="38"/>
    </location>
</feature>
<feature type="transmembrane region" description="Helical" evidence="1">
    <location>
        <begin position="503"/>
        <end position="526"/>
    </location>
</feature>
<evidence type="ECO:0000313" key="3">
    <source>
        <dbReference type="Proteomes" id="UP000229329"/>
    </source>
</evidence>
<keyword evidence="3" id="KW-1185">Reference proteome</keyword>
<gene>
    <name evidence="2" type="ORF">CVP05_11655</name>
</gene>
<feature type="transmembrane region" description="Helical" evidence="1">
    <location>
        <begin position="169"/>
        <end position="185"/>
    </location>
</feature>
<feature type="transmembrane region" description="Helical" evidence="1">
    <location>
        <begin position="221"/>
        <end position="238"/>
    </location>
</feature>
<evidence type="ECO:0000256" key="1">
    <source>
        <dbReference type="SAM" id="Phobius"/>
    </source>
</evidence>
<dbReference type="EMBL" id="PHHA01000034">
    <property type="protein sequence ID" value="PJG84403.1"/>
    <property type="molecule type" value="Genomic_DNA"/>
</dbReference>
<name>A0A2M8RZT2_9PAST</name>
<comment type="caution">
    <text evidence="2">The sequence shown here is derived from an EMBL/GenBank/DDBJ whole genome shotgun (WGS) entry which is preliminary data.</text>
</comment>
<dbReference type="Proteomes" id="UP000229329">
    <property type="component" value="Unassembled WGS sequence"/>
</dbReference>
<protein>
    <recommendedName>
        <fullName evidence="4">Glycosyltransferase RgtA/B/C/D-like domain-containing protein</fullName>
    </recommendedName>
</protein>
<feature type="transmembrane region" description="Helical" evidence="1">
    <location>
        <begin position="113"/>
        <end position="135"/>
    </location>
</feature>
<keyword evidence="1" id="KW-0472">Membrane</keyword>
<keyword evidence="1" id="KW-1133">Transmembrane helix</keyword>
<evidence type="ECO:0000313" key="2">
    <source>
        <dbReference type="EMBL" id="PJG84403.1"/>
    </source>
</evidence>
<sequence length="579" mass="67432">MQESIYKKLSLLKDPYYIFIILLIFIRLYLGEITGFWFPSDQAYDDALMIQYALPSHYQNIDHTSLLKTMSFPIFLDFVYISQLNYSLVLSIFWCISALTVLNLILKLNQNKFIALLAFIYFLFLPTAFEIWMGTRLYRNSIIAPFTIMSFSFILWNVFSAMLNRNQKLFSVVIYSLVFSFTFYIKEDGVWLLACLVSSIILCLLIYIYKYIKGYFSKKIFFSKLILLIMPLLVYQVITVTYKSVNQHFFGVYAIETRNGGELGRFTKNIYKIKSDNRTSIHWAPADSIDKAFNVSPTFQKHLELRNKIIHTPWFGGDAYVNPIKGDFLTWVLRTALVEANVWTSEKDVDTLFKQINSEVEKAFEEGILEKETKFQLVSSTGGKSIDEIKNLWKIMRKGYQGSILLHNYSAGSQPAGNILNMEIADLASRLTHTEYLTNYEIMQDSFVNSELANKWINFIFSIYKKMNVFCILLCIAVISYCFLSFIFNFNFIKDNIKRNKMVFLYCATTLAFILLSFVYTFAIAWFSEFIFTDGINMTVLNFYNVANSVLLGFAYIFAMLTAKELFSLNKTYRSLYEI</sequence>
<evidence type="ECO:0008006" key="4">
    <source>
        <dbReference type="Google" id="ProtNLM"/>
    </source>
</evidence>
<feature type="transmembrane region" description="Helical" evidence="1">
    <location>
        <begin position="191"/>
        <end position="209"/>
    </location>
</feature>
<feature type="transmembrane region" description="Helical" evidence="1">
    <location>
        <begin position="467"/>
        <end position="491"/>
    </location>
</feature>
<accession>A0A2M8RZT2</accession>
<dbReference type="OrthoDB" id="3230998at2"/>
<feature type="transmembrane region" description="Helical" evidence="1">
    <location>
        <begin position="141"/>
        <end position="162"/>
    </location>
</feature>
<feature type="transmembrane region" description="Helical" evidence="1">
    <location>
        <begin position="546"/>
        <end position="567"/>
    </location>
</feature>
<reference evidence="2 3" key="1">
    <citation type="submission" date="2017-11" db="EMBL/GenBank/DDBJ databases">
        <title>Reclassification of Bisgaard taxon 7 as Conservatibacter flavescens gen. nov., sp. nov.</title>
        <authorList>
            <person name="Christensen H."/>
        </authorList>
    </citation>
    <scope>NUCLEOTIDE SEQUENCE [LARGE SCALE GENOMIC DNA]</scope>
    <source>
        <strain evidence="2 3">7_4</strain>
    </source>
</reference>
<dbReference type="AlphaFoldDB" id="A0A2M8RZT2"/>
<dbReference type="RefSeq" id="WP_100289736.1">
    <property type="nucleotide sequence ID" value="NZ_PHHA01000034.1"/>
</dbReference>
<organism evidence="2 3">
    <name type="scientific">Conservatibacter flavescens</name>
    <dbReference type="NCBI Taxonomy" id="28161"/>
    <lineage>
        <taxon>Bacteria</taxon>
        <taxon>Pseudomonadati</taxon>
        <taxon>Pseudomonadota</taxon>
        <taxon>Gammaproteobacteria</taxon>
        <taxon>Pasteurellales</taxon>
        <taxon>Pasteurellaceae</taxon>
        <taxon>Conservatibacter</taxon>
    </lineage>
</organism>